<evidence type="ECO:0000256" key="3">
    <source>
        <dbReference type="PIRSR" id="PIRSR016184-1"/>
    </source>
</evidence>
<dbReference type="InterPro" id="IPR003719">
    <property type="entry name" value="Phenazine_PhzF-like"/>
</dbReference>
<comment type="similarity">
    <text evidence="1">Belongs to the PhzF family.</text>
</comment>
<sequence length="271" mass="28249">MRMLVVDAFTARPFAGNPAGVCLLQDAADAGWMQRVAAEMKHSETAYVRPLPDPDADFELRWFTPLVEVALCGHATLASAHALYDTGTVDAGAPIRFRTRESGVLTVTRAADGSLSMDFPAVPAARVDPPEGLAGALGAAPLWTGRNDQNDLLVEVADEASVRGLAADTAALGEIDARGVIVTAAAAEPGGGYDFVSRFFGARVLLGDGEDPVTGSAHCALAPFWAARLGRAAVTGYQASERGGYVRAELRGDRVVLTGTAVTVLDGTLRI</sequence>
<reference evidence="4 5" key="1">
    <citation type="submission" date="2019-11" db="EMBL/GenBank/DDBJ databases">
        <authorList>
            <person name="Cao P."/>
        </authorList>
    </citation>
    <scope>NUCLEOTIDE SEQUENCE [LARGE SCALE GENOMIC DNA]</scope>
    <source>
        <strain evidence="4 5">NEAU-AAG5</strain>
    </source>
</reference>
<dbReference type="RefSeq" id="WP_156218443.1">
    <property type="nucleotide sequence ID" value="NZ_WOFH01000007.1"/>
</dbReference>
<evidence type="ECO:0000256" key="2">
    <source>
        <dbReference type="ARBA" id="ARBA00023235"/>
    </source>
</evidence>
<dbReference type="PANTHER" id="PTHR13774:SF17">
    <property type="entry name" value="PHENAZINE BIOSYNTHESIS-LIKE DOMAIN-CONTAINING PROTEIN"/>
    <property type="match status" value="1"/>
</dbReference>
<comment type="caution">
    <text evidence="4">The sequence shown here is derived from an EMBL/GenBank/DDBJ whole genome shotgun (WGS) entry which is preliminary data.</text>
</comment>
<dbReference type="PIRSF" id="PIRSF016184">
    <property type="entry name" value="PhzC_PhzF"/>
    <property type="match status" value="1"/>
</dbReference>
<keyword evidence="5" id="KW-1185">Reference proteome</keyword>
<name>A0A7K1L4F9_9ACTN</name>
<dbReference type="NCBIfam" id="TIGR00654">
    <property type="entry name" value="PhzF_family"/>
    <property type="match status" value="1"/>
</dbReference>
<keyword evidence="2 4" id="KW-0413">Isomerase</keyword>
<feature type="active site" evidence="3">
    <location>
        <position position="44"/>
    </location>
</feature>
<dbReference type="Proteomes" id="UP000432015">
    <property type="component" value="Unassembled WGS sequence"/>
</dbReference>
<dbReference type="AlphaFoldDB" id="A0A7K1L4F9"/>
<dbReference type="GO" id="GO:0005737">
    <property type="term" value="C:cytoplasm"/>
    <property type="evidence" value="ECO:0007669"/>
    <property type="project" value="TreeGrafter"/>
</dbReference>
<dbReference type="PANTHER" id="PTHR13774">
    <property type="entry name" value="PHENAZINE BIOSYNTHESIS PROTEIN"/>
    <property type="match status" value="1"/>
</dbReference>
<dbReference type="GO" id="GO:0016853">
    <property type="term" value="F:isomerase activity"/>
    <property type="evidence" value="ECO:0007669"/>
    <property type="project" value="UniProtKB-KW"/>
</dbReference>
<gene>
    <name evidence="4" type="ORF">GNZ18_22370</name>
</gene>
<evidence type="ECO:0000256" key="1">
    <source>
        <dbReference type="ARBA" id="ARBA00008270"/>
    </source>
</evidence>
<evidence type="ECO:0000313" key="4">
    <source>
        <dbReference type="EMBL" id="MUN39324.1"/>
    </source>
</evidence>
<evidence type="ECO:0000313" key="5">
    <source>
        <dbReference type="Proteomes" id="UP000432015"/>
    </source>
</evidence>
<organism evidence="4 5">
    <name type="scientific">Actinomadura litoris</name>
    <dbReference type="NCBI Taxonomy" id="2678616"/>
    <lineage>
        <taxon>Bacteria</taxon>
        <taxon>Bacillati</taxon>
        <taxon>Actinomycetota</taxon>
        <taxon>Actinomycetes</taxon>
        <taxon>Streptosporangiales</taxon>
        <taxon>Thermomonosporaceae</taxon>
        <taxon>Actinomadura</taxon>
    </lineage>
</organism>
<dbReference type="EMBL" id="WOFH01000007">
    <property type="protein sequence ID" value="MUN39324.1"/>
    <property type="molecule type" value="Genomic_DNA"/>
</dbReference>
<dbReference type="SUPFAM" id="SSF54506">
    <property type="entry name" value="Diaminopimelate epimerase-like"/>
    <property type="match status" value="1"/>
</dbReference>
<accession>A0A7K1L4F9</accession>
<dbReference type="Gene3D" id="3.10.310.10">
    <property type="entry name" value="Diaminopimelate Epimerase, Chain A, domain 1"/>
    <property type="match status" value="2"/>
</dbReference>
<dbReference type="Pfam" id="PF02567">
    <property type="entry name" value="PhzC-PhzF"/>
    <property type="match status" value="1"/>
</dbReference>
<protein>
    <submittedName>
        <fullName evidence="4">PhzF family phenazine biosynthesis isomerase</fullName>
    </submittedName>
</protein>
<proteinExistence type="inferred from homology"/>